<evidence type="ECO:0000313" key="2">
    <source>
        <dbReference type="EMBL" id="TNN27559.1"/>
    </source>
</evidence>
<proteinExistence type="predicted"/>
<dbReference type="InterPro" id="IPR042512">
    <property type="entry name" value="TLCD5"/>
</dbReference>
<dbReference type="AlphaFoldDB" id="A0A4Z2EF94"/>
<dbReference type="Proteomes" id="UP000314294">
    <property type="component" value="Unassembled WGS sequence"/>
</dbReference>
<organism evidence="2 3">
    <name type="scientific">Liparis tanakae</name>
    <name type="common">Tanaka's snailfish</name>
    <dbReference type="NCBI Taxonomy" id="230148"/>
    <lineage>
        <taxon>Eukaryota</taxon>
        <taxon>Metazoa</taxon>
        <taxon>Chordata</taxon>
        <taxon>Craniata</taxon>
        <taxon>Vertebrata</taxon>
        <taxon>Euteleostomi</taxon>
        <taxon>Actinopterygii</taxon>
        <taxon>Neopterygii</taxon>
        <taxon>Teleostei</taxon>
        <taxon>Neoteleostei</taxon>
        <taxon>Acanthomorphata</taxon>
        <taxon>Eupercaria</taxon>
        <taxon>Perciformes</taxon>
        <taxon>Cottioidei</taxon>
        <taxon>Cottales</taxon>
        <taxon>Liparidae</taxon>
        <taxon>Liparis</taxon>
    </lineage>
</organism>
<keyword evidence="1 2" id="KW-0812">Transmembrane</keyword>
<protein>
    <submittedName>
        <fullName evidence="2">Transmembrane protein 136</fullName>
    </submittedName>
</protein>
<evidence type="ECO:0000256" key="1">
    <source>
        <dbReference type="SAM" id="Phobius"/>
    </source>
</evidence>
<feature type="transmembrane region" description="Helical" evidence="1">
    <location>
        <begin position="6"/>
        <end position="27"/>
    </location>
</feature>
<name>A0A4Z2EF94_9TELE</name>
<feature type="transmembrane region" description="Helical" evidence="1">
    <location>
        <begin position="39"/>
        <end position="61"/>
    </location>
</feature>
<evidence type="ECO:0000313" key="3">
    <source>
        <dbReference type="Proteomes" id="UP000314294"/>
    </source>
</evidence>
<sequence>MPLHGPAPMPLQVLCSLLGWFCLYGAFRRSCGPRGAEWSCRLVALSHGVVIVLLTAFVLFVDGPWPFTHAGQCTTRPPHV</sequence>
<keyword evidence="3" id="KW-1185">Reference proteome</keyword>
<accession>A0A4Z2EF94</accession>
<reference evidence="2 3" key="1">
    <citation type="submission" date="2019-03" db="EMBL/GenBank/DDBJ databases">
        <title>First draft genome of Liparis tanakae, snailfish: a comprehensive survey of snailfish specific genes.</title>
        <authorList>
            <person name="Kim W."/>
            <person name="Song I."/>
            <person name="Jeong J.-H."/>
            <person name="Kim D."/>
            <person name="Kim S."/>
            <person name="Ryu S."/>
            <person name="Song J.Y."/>
            <person name="Lee S.K."/>
        </authorList>
    </citation>
    <scope>NUCLEOTIDE SEQUENCE [LARGE SCALE GENOMIC DNA]</scope>
    <source>
        <tissue evidence="2">Muscle</tissue>
    </source>
</reference>
<keyword evidence="1" id="KW-0472">Membrane</keyword>
<dbReference type="PANTHER" id="PTHR31898">
    <property type="entry name" value="TRANSMEMBRANE PROTEIN 136"/>
    <property type="match status" value="1"/>
</dbReference>
<dbReference type="EMBL" id="SRLO01008084">
    <property type="protein sequence ID" value="TNN27559.1"/>
    <property type="molecule type" value="Genomic_DNA"/>
</dbReference>
<dbReference type="PANTHER" id="PTHR31898:SF7">
    <property type="entry name" value="TLC DOMAIN-CONTAINING PROTEIN 5"/>
    <property type="match status" value="1"/>
</dbReference>
<gene>
    <name evidence="2" type="primary">TMEM136</name>
    <name evidence="2" type="ORF">EYF80_062295</name>
</gene>
<comment type="caution">
    <text evidence="2">The sequence shown here is derived from an EMBL/GenBank/DDBJ whole genome shotgun (WGS) entry which is preliminary data.</text>
</comment>
<dbReference type="OrthoDB" id="8777956at2759"/>
<keyword evidence="1" id="KW-1133">Transmembrane helix</keyword>